<sequence length="127" mass="14318">MLSPGLSATTSDIFRVHHSTLHHVYNLKHNLPRYAHLLLPEILLERVDPQLERCGDGGGKLVNLEEVVDVFRVLANVRKTSDSEPVQILLHVADDVDSISMTIMMSDIRISKRQIISRSEAARITVR</sequence>
<reference evidence="1 2" key="1">
    <citation type="journal article" date="2016" name="Sci. Rep.">
        <title>Draft genome sequencing and secretome analysis of fungal phytopathogen Ascochyta rabiei provides insight into the necrotrophic effector repertoire.</title>
        <authorList>
            <person name="Verma S."/>
            <person name="Gazara R.K."/>
            <person name="Nizam S."/>
            <person name="Parween S."/>
            <person name="Chattopadhyay D."/>
            <person name="Verma P.K."/>
        </authorList>
    </citation>
    <scope>NUCLEOTIDE SEQUENCE [LARGE SCALE GENOMIC DNA]</scope>
    <source>
        <strain evidence="1 2">ArDII</strain>
    </source>
</reference>
<comment type="caution">
    <text evidence="1">The sequence shown here is derived from an EMBL/GenBank/DDBJ whole genome shotgun (WGS) entry which is preliminary data.</text>
</comment>
<proteinExistence type="predicted"/>
<dbReference type="Proteomes" id="UP000076837">
    <property type="component" value="Unassembled WGS sequence"/>
</dbReference>
<name>A0A163BVA9_DIDRA</name>
<evidence type="ECO:0000313" key="2">
    <source>
        <dbReference type="Proteomes" id="UP000076837"/>
    </source>
</evidence>
<evidence type="ECO:0000313" key="1">
    <source>
        <dbReference type="EMBL" id="KZM22024.1"/>
    </source>
</evidence>
<gene>
    <name evidence="1" type="ORF">ST47_g6829</name>
</gene>
<protein>
    <submittedName>
        <fullName evidence="1">Uncharacterized protein</fullName>
    </submittedName>
</protein>
<dbReference type="EMBL" id="JYNV01000227">
    <property type="protein sequence ID" value="KZM22024.1"/>
    <property type="molecule type" value="Genomic_DNA"/>
</dbReference>
<dbReference type="AlphaFoldDB" id="A0A163BVA9"/>
<keyword evidence="2" id="KW-1185">Reference proteome</keyword>
<organism evidence="1 2">
    <name type="scientific">Didymella rabiei</name>
    <name type="common">Chickpea ascochyta blight fungus</name>
    <name type="synonym">Mycosphaerella rabiei</name>
    <dbReference type="NCBI Taxonomy" id="5454"/>
    <lineage>
        <taxon>Eukaryota</taxon>
        <taxon>Fungi</taxon>
        <taxon>Dikarya</taxon>
        <taxon>Ascomycota</taxon>
        <taxon>Pezizomycotina</taxon>
        <taxon>Dothideomycetes</taxon>
        <taxon>Pleosporomycetidae</taxon>
        <taxon>Pleosporales</taxon>
        <taxon>Pleosporineae</taxon>
        <taxon>Didymellaceae</taxon>
        <taxon>Ascochyta</taxon>
    </lineage>
</organism>
<accession>A0A163BVA9</accession>